<keyword evidence="2" id="KW-0732">Signal</keyword>
<feature type="chain" id="PRO_5035230527" description="GLTT repeat-containing protein" evidence="2">
    <location>
        <begin position="30"/>
        <end position="352"/>
    </location>
</feature>
<dbReference type="AlphaFoldDB" id="A0A8J3NE95"/>
<keyword evidence="4" id="KW-1185">Reference proteome</keyword>
<reference evidence="3" key="1">
    <citation type="submission" date="2021-01" db="EMBL/GenBank/DDBJ databases">
        <title>Whole genome shotgun sequence of Actinocatenispora rupis NBRC 107355.</title>
        <authorList>
            <person name="Komaki H."/>
            <person name="Tamura T."/>
        </authorList>
    </citation>
    <scope>NUCLEOTIDE SEQUENCE</scope>
    <source>
        <strain evidence="3">NBRC 107355</strain>
    </source>
</reference>
<gene>
    <name evidence="3" type="ORF">Aru02nite_45890</name>
</gene>
<evidence type="ECO:0000256" key="2">
    <source>
        <dbReference type="SAM" id="SignalP"/>
    </source>
</evidence>
<feature type="region of interest" description="Disordered" evidence="1">
    <location>
        <begin position="120"/>
        <end position="188"/>
    </location>
</feature>
<name>A0A8J3NE95_9ACTN</name>
<protein>
    <recommendedName>
        <fullName evidence="5">GLTT repeat-containing protein</fullName>
    </recommendedName>
</protein>
<dbReference type="RefSeq" id="WP_203660971.1">
    <property type="nucleotide sequence ID" value="NZ_BAAAZM010000020.1"/>
</dbReference>
<dbReference type="Proteomes" id="UP000612808">
    <property type="component" value="Unassembled WGS sequence"/>
</dbReference>
<feature type="signal peptide" evidence="2">
    <location>
        <begin position="1"/>
        <end position="29"/>
    </location>
</feature>
<accession>A0A8J3NE95</accession>
<feature type="region of interest" description="Disordered" evidence="1">
    <location>
        <begin position="243"/>
        <end position="262"/>
    </location>
</feature>
<comment type="caution">
    <text evidence="3">The sequence shown here is derived from an EMBL/GenBank/DDBJ whole genome shotgun (WGS) entry which is preliminary data.</text>
</comment>
<feature type="compositionally biased region" description="Polar residues" evidence="1">
    <location>
        <begin position="273"/>
        <end position="282"/>
    </location>
</feature>
<sequence length="352" mass="33984">MNRKWIHRAVSAAVIAGGMLLFGAGAANAAVSVPSNDRPAVLSTTPRVAHPIMASRDLATQQGVVRPGAVFNESATEDLPGVSTAPGQIPTNGTKVDVPQLTGAAGQVVQPVKQLAGPAAGPLDGLTGGHEAGVTDPSGLPVVGPLLGGVGQQAPTDQGAPAQQQPPSTDQQAAPTDSNTGPESTVVPLPVAAPGKVVPLLAVSRSEDGFTVGQNNKLPTDGLMTQAGTTVAGTVGKLAGGPALGSLPNPGGESASPVDGLTGGANVAGLPVNQLTGPVTGQLSGGGLTGPEDAPAAPADQSTGADQQQPAGQQPTDQQQPAGGDQQQPGGAPGVGSDPLSAVTGLLGGGLV</sequence>
<feature type="compositionally biased region" description="Polar residues" evidence="1">
    <location>
        <begin position="153"/>
        <end position="183"/>
    </location>
</feature>
<evidence type="ECO:0000313" key="4">
    <source>
        <dbReference type="Proteomes" id="UP000612808"/>
    </source>
</evidence>
<evidence type="ECO:0008006" key="5">
    <source>
        <dbReference type="Google" id="ProtNLM"/>
    </source>
</evidence>
<evidence type="ECO:0000313" key="3">
    <source>
        <dbReference type="EMBL" id="GID13700.1"/>
    </source>
</evidence>
<feature type="region of interest" description="Disordered" evidence="1">
    <location>
        <begin position="272"/>
        <end position="352"/>
    </location>
</feature>
<dbReference type="EMBL" id="BOMB01000026">
    <property type="protein sequence ID" value="GID13700.1"/>
    <property type="molecule type" value="Genomic_DNA"/>
</dbReference>
<proteinExistence type="predicted"/>
<organism evidence="3 4">
    <name type="scientific">Actinocatenispora rupis</name>
    <dbReference type="NCBI Taxonomy" id="519421"/>
    <lineage>
        <taxon>Bacteria</taxon>
        <taxon>Bacillati</taxon>
        <taxon>Actinomycetota</taxon>
        <taxon>Actinomycetes</taxon>
        <taxon>Micromonosporales</taxon>
        <taxon>Micromonosporaceae</taxon>
        <taxon>Actinocatenispora</taxon>
    </lineage>
</organism>
<feature type="compositionally biased region" description="Low complexity" evidence="1">
    <location>
        <begin position="303"/>
        <end position="330"/>
    </location>
</feature>
<evidence type="ECO:0000256" key="1">
    <source>
        <dbReference type="SAM" id="MobiDB-lite"/>
    </source>
</evidence>